<dbReference type="NCBIfam" id="TIGR00254">
    <property type="entry name" value="GGDEF"/>
    <property type="match status" value="1"/>
</dbReference>
<evidence type="ECO:0000313" key="1">
    <source>
        <dbReference type="EMBL" id="ASO23159.1"/>
    </source>
</evidence>
<name>A0A221WCF1_9PSEU</name>
<dbReference type="Gene3D" id="3.30.70.270">
    <property type="match status" value="1"/>
</dbReference>
<dbReference type="SUPFAM" id="SSF55073">
    <property type="entry name" value="Nucleotide cyclase"/>
    <property type="match status" value="1"/>
</dbReference>
<proteinExistence type="predicted"/>
<keyword evidence="2" id="KW-1185">Reference proteome</keyword>
<dbReference type="AlphaFoldDB" id="A0A221WCF1"/>
<dbReference type="GO" id="GO:0043709">
    <property type="term" value="P:cell adhesion involved in single-species biofilm formation"/>
    <property type="evidence" value="ECO:0007669"/>
    <property type="project" value="TreeGrafter"/>
</dbReference>
<dbReference type="PANTHER" id="PTHR45138:SF9">
    <property type="entry name" value="DIGUANYLATE CYCLASE DGCM-RELATED"/>
    <property type="match status" value="1"/>
</dbReference>
<dbReference type="Pfam" id="PF00990">
    <property type="entry name" value="GGDEF"/>
    <property type="match status" value="1"/>
</dbReference>
<gene>
    <name evidence="1" type="primary">pleD3</name>
    <name evidence="1" type="ORF">AHOG_27810</name>
</gene>
<dbReference type="PANTHER" id="PTHR45138">
    <property type="entry name" value="REGULATORY COMPONENTS OF SENSORY TRANSDUCTION SYSTEM"/>
    <property type="match status" value="1"/>
</dbReference>
<accession>A0A221WCF1</accession>
<organism evidence="1 2">
    <name type="scientific">Actinoalloteichus hoggarensis</name>
    <dbReference type="NCBI Taxonomy" id="1470176"/>
    <lineage>
        <taxon>Bacteria</taxon>
        <taxon>Bacillati</taxon>
        <taxon>Actinomycetota</taxon>
        <taxon>Actinomycetes</taxon>
        <taxon>Pseudonocardiales</taxon>
        <taxon>Pseudonocardiaceae</taxon>
        <taxon>Actinoalloteichus</taxon>
    </lineage>
</organism>
<dbReference type="Proteomes" id="UP000204221">
    <property type="component" value="Chromosome"/>
</dbReference>
<dbReference type="CDD" id="cd01949">
    <property type="entry name" value="GGDEF"/>
    <property type="match status" value="1"/>
</dbReference>
<reference evidence="1 2" key="1">
    <citation type="submission" date="2017-07" db="EMBL/GenBank/DDBJ databases">
        <title>Complete genome sequence of Actinoalloteichus hoggarensis DSM 45943, type strain of Actinoalloteichus hoggarensis.</title>
        <authorList>
            <person name="Ruckert C."/>
            <person name="Nouioui I."/>
            <person name="Willmese J."/>
            <person name="van Wezel G."/>
            <person name="Klenk H.-P."/>
            <person name="Kalinowski J."/>
            <person name="Zotchev S.B."/>
        </authorList>
    </citation>
    <scope>NUCLEOTIDE SEQUENCE [LARGE SCALE GENOMIC DNA]</scope>
    <source>
        <strain evidence="1 2">DSM 45943</strain>
    </source>
</reference>
<dbReference type="FunFam" id="3.30.70.270:FF:000001">
    <property type="entry name" value="Diguanylate cyclase domain protein"/>
    <property type="match status" value="1"/>
</dbReference>
<dbReference type="KEGG" id="ahg:AHOG_27810"/>
<dbReference type="PROSITE" id="PS50887">
    <property type="entry name" value="GGDEF"/>
    <property type="match status" value="1"/>
</dbReference>
<dbReference type="InterPro" id="IPR043128">
    <property type="entry name" value="Rev_trsase/Diguanyl_cyclase"/>
</dbReference>
<dbReference type="OrthoDB" id="23692at2"/>
<dbReference type="GO" id="GO:1902201">
    <property type="term" value="P:negative regulation of bacterial-type flagellum-dependent cell motility"/>
    <property type="evidence" value="ECO:0007669"/>
    <property type="project" value="TreeGrafter"/>
</dbReference>
<evidence type="ECO:0000313" key="2">
    <source>
        <dbReference type="Proteomes" id="UP000204221"/>
    </source>
</evidence>
<dbReference type="GO" id="GO:0005886">
    <property type="term" value="C:plasma membrane"/>
    <property type="evidence" value="ECO:0007669"/>
    <property type="project" value="TreeGrafter"/>
</dbReference>
<dbReference type="SMART" id="SM00267">
    <property type="entry name" value="GGDEF"/>
    <property type="match status" value="1"/>
</dbReference>
<dbReference type="EMBL" id="CP022521">
    <property type="protein sequence ID" value="ASO23159.1"/>
    <property type="molecule type" value="Genomic_DNA"/>
</dbReference>
<dbReference type="InterPro" id="IPR029787">
    <property type="entry name" value="Nucleotide_cyclase"/>
</dbReference>
<protein>
    <submittedName>
        <fullName evidence="1">Response regulator PleD</fullName>
    </submittedName>
</protein>
<dbReference type="InterPro" id="IPR000160">
    <property type="entry name" value="GGDEF_dom"/>
</dbReference>
<dbReference type="GO" id="GO:0052621">
    <property type="term" value="F:diguanylate cyclase activity"/>
    <property type="evidence" value="ECO:0007669"/>
    <property type="project" value="TreeGrafter"/>
</dbReference>
<sequence>MRKWSLWTLPLGALCYWLAVDAAALTASAIVLVGAEPPTDLDVTRFAGIAVTATAVIVGTSVFIHLSRDAKRSPWSVHACYLVAGIMVLPPNLLILLLLGPALYGVIVPRTEPHRWFFATAGTVLATLAGRLVLGWETPSWHPALLLAAGAVLVLARAAIIALGLRLRRPKATGAEILGDPIDITLGIVAVSVGVLMARVVVDDPLMAMLAGAPMVLLEQVGHLPQWRRSAQRDAKTGLANSMHWDRLAVDELRRAESRKHPTAVLLLDLDHFKRVNDDLGHLAGDSVLAAVALLLRTNIRRGDLVGRFGGEEFVILLPTTGSSEAEAIAQRVRRSVADLRVPLTTAEGIPHELSGLTVSIGVATTQRFGYELPDLLAAADSALLAAKGSGRNLVTMA</sequence>
<dbReference type="InterPro" id="IPR050469">
    <property type="entry name" value="Diguanylate_Cyclase"/>
</dbReference>
<dbReference type="RefSeq" id="WP_093943972.1">
    <property type="nucleotide sequence ID" value="NZ_CP022521.1"/>
</dbReference>